<feature type="domain" description="GGDEF" evidence="7">
    <location>
        <begin position="167"/>
        <end position="304"/>
    </location>
</feature>
<dbReference type="Gene3D" id="1.20.120.160">
    <property type="entry name" value="HPT domain"/>
    <property type="match status" value="1"/>
</dbReference>
<keyword evidence="5" id="KW-0597">Phosphoprotein</keyword>
<feature type="modified residue" description="4-aspartylphosphate" evidence="5">
    <location>
        <position position="57"/>
    </location>
</feature>
<proteinExistence type="predicted"/>
<dbReference type="Pfam" id="PF00072">
    <property type="entry name" value="Response_reg"/>
    <property type="match status" value="1"/>
</dbReference>
<dbReference type="PANTHER" id="PTHR45138:SF9">
    <property type="entry name" value="DIGUANYLATE CYCLASE DGCM-RELATED"/>
    <property type="match status" value="1"/>
</dbReference>
<keyword evidence="9" id="KW-0808">Transferase</keyword>
<dbReference type="GO" id="GO:0052621">
    <property type="term" value="F:diguanylate cyclase activity"/>
    <property type="evidence" value="ECO:0007669"/>
    <property type="project" value="UniProtKB-EC"/>
</dbReference>
<dbReference type="InterPro" id="IPR008207">
    <property type="entry name" value="Sig_transdc_His_kin_Hpt_dom"/>
</dbReference>
<dbReference type="InterPro" id="IPR043128">
    <property type="entry name" value="Rev_trsase/Diguanyl_cyclase"/>
</dbReference>
<evidence type="ECO:0000256" key="4">
    <source>
        <dbReference type="PROSITE-ProRule" id="PRU00110"/>
    </source>
</evidence>
<dbReference type="Pfam" id="PF00990">
    <property type="entry name" value="GGDEF"/>
    <property type="match status" value="1"/>
</dbReference>
<dbReference type="SMART" id="SM00267">
    <property type="entry name" value="GGDEF"/>
    <property type="match status" value="1"/>
</dbReference>
<dbReference type="InterPro" id="IPR000160">
    <property type="entry name" value="GGDEF_dom"/>
</dbReference>
<sequence length="442" mass="49938">MKKIKKYTILAVDDAKDSLLLLEHDLLEAGYQVITCESGDEALSILQENHVSLVLLDLHMPGISGLVTLQAMKAQLDLARIPVIMLSASGDEEQIVASLEFGADDYVTKPYIPNVLLARIRNSLRLMEKTRQLESLALTDFLTKVNNRGSFQTLVKKVISQAKRDKYIVSIAMFDLDYFKQVNDNYGHEIGDKALISFAQILKDTFRDYDIIGRIGGEEFAVCLPNTHIEEVYNACERCRTSLEAHVLYFDYEGKKRELSLTVSVGVTSAEGHLIDFEELMRLADHGLYKAKKNGRNQTVIEGSFDMGETEFEVERQANQEMNNMDEKYAGINYQVGLNNVLGDEGLFEDILVMFYQDHGDDHTNIHQAIEQQDQRKLKHLVHTIKGVSCSIGAMNLYDMCKALDLAVNENKTEQYQTLFAPLKDELIKVTSGIKLHLSEKV</sequence>
<dbReference type="Pfam" id="PF01627">
    <property type="entry name" value="Hpt"/>
    <property type="match status" value="1"/>
</dbReference>
<evidence type="ECO:0000256" key="3">
    <source>
        <dbReference type="ARBA" id="ARBA00034247"/>
    </source>
</evidence>
<dbReference type="EC" id="2.7.7.65" evidence="1"/>
<dbReference type="Proteomes" id="UP001266357">
    <property type="component" value="Unassembled WGS sequence"/>
</dbReference>
<dbReference type="InterPro" id="IPR036641">
    <property type="entry name" value="HPT_dom_sf"/>
</dbReference>
<organism evidence="9 10">
    <name type="scientific">Thalassotalea castellviae</name>
    <dbReference type="NCBI Taxonomy" id="3075612"/>
    <lineage>
        <taxon>Bacteria</taxon>
        <taxon>Pseudomonadati</taxon>
        <taxon>Pseudomonadota</taxon>
        <taxon>Gammaproteobacteria</taxon>
        <taxon>Alteromonadales</taxon>
        <taxon>Colwelliaceae</taxon>
        <taxon>Thalassotalea</taxon>
    </lineage>
</organism>
<feature type="domain" description="Response regulatory" evidence="6">
    <location>
        <begin position="8"/>
        <end position="124"/>
    </location>
</feature>
<dbReference type="NCBIfam" id="TIGR00254">
    <property type="entry name" value="GGDEF"/>
    <property type="match status" value="1"/>
</dbReference>
<evidence type="ECO:0000256" key="2">
    <source>
        <dbReference type="ARBA" id="ARBA00023012"/>
    </source>
</evidence>
<accession>A0ABU2ZX83</accession>
<evidence type="ECO:0000259" key="8">
    <source>
        <dbReference type="PROSITE" id="PS50894"/>
    </source>
</evidence>
<name>A0ABU2ZX83_9GAMM</name>
<evidence type="ECO:0000259" key="6">
    <source>
        <dbReference type="PROSITE" id="PS50110"/>
    </source>
</evidence>
<evidence type="ECO:0000313" key="10">
    <source>
        <dbReference type="Proteomes" id="UP001266357"/>
    </source>
</evidence>
<comment type="caution">
    <text evidence="9">The sequence shown here is derived from an EMBL/GenBank/DDBJ whole genome shotgun (WGS) entry which is preliminary data.</text>
</comment>
<dbReference type="SUPFAM" id="SSF52172">
    <property type="entry name" value="CheY-like"/>
    <property type="match status" value="1"/>
</dbReference>
<dbReference type="CDD" id="cd01949">
    <property type="entry name" value="GGDEF"/>
    <property type="match status" value="1"/>
</dbReference>
<comment type="catalytic activity">
    <reaction evidence="3">
        <text>2 GTP = 3',3'-c-di-GMP + 2 diphosphate</text>
        <dbReference type="Rhea" id="RHEA:24898"/>
        <dbReference type="ChEBI" id="CHEBI:33019"/>
        <dbReference type="ChEBI" id="CHEBI:37565"/>
        <dbReference type="ChEBI" id="CHEBI:58805"/>
        <dbReference type="EC" id="2.7.7.65"/>
    </reaction>
</comment>
<dbReference type="InterPro" id="IPR050469">
    <property type="entry name" value="Diguanylate_Cyclase"/>
</dbReference>
<dbReference type="Gene3D" id="3.30.70.270">
    <property type="match status" value="1"/>
</dbReference>
<dbReference type="PROSITE" id="PS50894">
    <property type="entry name" value="HPT"/>
    <property type="match status" value="1"/>
</dbReference>
<dbReference type="PANTHER" id="PTHR45138">
    <property type="entry name" value="REGULATORY COMPONENTS OF SENSORY TRANSDUCTION SYSTEM"/>
    <property type="match status" value="1"/>
</dbReference>
<dbReference type="SMART" id="SM00448">
    <property type="entry name" value="REC"/>
    <property type="match status" value="1"/>
</dbReference>
<evidence type="ECO:0000256" key="1">
    <source>
        <dbReference type="ARBA" id="ARBA00012528"/>
    </source>
</evidence>
<feature type="domain" description="HPt" evidence="8">
    <location>
        <begin position="344"/>
        <end position="442"/>
    </location>
</feature>
<dbReference type="EMBL" id="JAVRIF010000001">
    <property type="protein sequence ID" value="MDT0602150.1"/>
    <property type="molecule type" value="Genomic_DNA"/>
</dbReference>
<dbReference type="SUPFAM" id="SSF55073">
    <property type="entry name" value="Nucleotide cyclase"/>
    <property type="match status" value="1"/>
</dbReference>
<dbReference type="InterPro" id="IPR029787">
    <property type="entry name" value="Nucleotide_cyclase"/>
</dbReference>
<keyword evidence="10" id="KW-1185">Reference proteome</keyword>
<evidence type="ECO:0000313" key="9">
    <source>
        <dbReference type="EMBL" id="MDT0602150.1"/>
    </source>
</evidence>
<protein>
    <recommendedName>
        <fullName evidence="1">diguanylate cyclase</fullName>
        <ecNumber evidence="1">2.7.7.65</ecNumber>
    </recommendedName>
</protein>
<keyword evidence="2" id="KW-0902">Two-component regulatory system</keyword>
<dbReference type="PROSITE" id="PS50887">
    <property type="entry name" value="GGDEF"/>
    <property type="match status" value="1"/>
</dbReference>
<dbReference type="PROSITE" id="PS50110">
    <property type="entry name" value="RESPONSE_REGULATORY"/>
    <property type="match status" value="1"/>
</dbReference>
<dbReference type="Gene3D" id="3.40.50.2300">
    <property type="match status" value="1"/>
</dbReference>
<feature type="modified residue" description="Phosphohistidine" evidence="4">
    <location>
        <position position="383"/>
    </location>
</feature>
<reference evidence="9 10" key="1">
    <citation type="submission" date="2023-09" db="EMBL/GenBank/DDBJ databases">
        <authorList>
            <person name="Rey-Velasco X."/>
        </authorList>
    </citation>
    <scope>NUCLEOTIDE SEQUENCE [LARGE SCALE GENOMIC DNA]</scope>
    <source>
        <strain evidence="9 10">W431</strain>
    </source>
</reference>
<gene>
    <name evidence="9" type="ORF">RM573_00915</name>
</gene>
<dbReference type="RefSeq" id="WP_311575848.1">
    <property type="nucleotide sequence ID" value="NZ_JAVRIF010000001.1"/>
</dbReference>
<dbReference type="SUPFAM" id="SSF47226">
    <property type="entry name" value="Histidine-containing phosphotransfer domain, HPT domain"/>
    <property type="match status" value="1"/>
</dbReference>
<dbReference type="InterPro" id="IPR011006">
    <property type="entry name" value="CheY-like_superfamily"/>
</dbReference>
<evidence type="ECO:0000259" key="7">
    <source>
        <dbReference type="PROSITE" id="PS50887"/>
    </source>
</evidence>
<evidence type="ECO:0000256" key="5">
    <source>
        <dbReference type="PROSITE-ProRule" id="PRU00169"/>
    </source>
</evidence>
<keyword evidence="9" id="KW-0548">Nucleotidyltransferase</keyword>
<dbReference type="InterPro" id="IPR001789">
    <property type="entry name" value="Sig_transdc_resp-reg_receiver"/>
</dbReference>